<dbReference type="RefSeq" id="WP_110098079.1">
    <property type="nucleotide sequence ID" value="NZ_CP122562.1"/>
</dbReference>
<dbReference type="InterPro" id="IPR050662">
    <property type="entry name" value="Sec-metab_biosynth-thioest"/>
</dbReference>
<dbReference type="AlphaFoldDB" id="A0AAJ6AGH5"/>
<feature type="domain" description="Metallo-beta-lactamase" evidence="1">
    <location>
        <begin position="26"/>
        <end position="196"/>
    </location>
</feature>
<dbReference type="EMBL" id="CP122566">
    <property type="protein sequence ID" value="WGH92943.1"/>
    <property type="molecule type" value="Genomic_DNA"/>
</dbReference>
<dbReference type="SMART" id="SM00849">
    <property type="entry name" value="Lactamase_B"/>
    <property type="match status" value="1"/>
</dbReference>
<keyword evidence="3" id="KW-1185">Reference proteome</keyword>
<reference evidence="2 3" key="1">
    <citation type="submission" date="2023-03" db="EMBL/GenBank/DDBJ databases">
        <title>Complete genome sequences of several Auritidibacter ignavus strains isolated from ear infections.</title>
        <authorList>
            <person name="Baehr T."/>
            <person name="Baumhoegger A.M."/>
        </authorList>
    </citation>
    <scope>NUCLEOTIDE SEQUENCE [LARGE SCALE GENOMIC DNA]</scope>
    <source>
        <strain evidence="2 3">BABAE-6</strain>
    </source>
</reference>
<dbReference type="InterPro" id="IPR036866">
    <property type="entry name" value="RibonucZ/Hydroxyglut_hydro"/>
</dbReference>
<name>A0AAJ6AGH5_9MICC</name>
<dbReference type="PANTHER" id="PTHR23131">
    <property type="entry name" value="ENDORIBONUCLEASE LACTB2"/>
    <property type="match status" value="1"/>
</dbReference>
<evidence type="ECO:0000313" key="2">
    <source>
        <dbReference type="EMBL" id="WGH92943.1"/>
    </source>
</evidence>
<evidence type="ECO:0000259" key="1">
    <source>
        <dbReference type="SMART" id="SM00849"/>
    </source>
</evidence>
<accession>A0AAJ6AGH5</accession>
<dbReference type="Pfam" id="PF00753">
    <property type="entry name" value="Lactamase_B"/>
    <property type="match status" value="1"/>
</dbReference>
<protein>
    <submittedName>
        <fullName evidence="2">MBL fold metallo-hydrolase</fullName>
    </submittedName>
</protein>
<dbReference type="Gene3D" id="3.60.15.10">
    <property type="entry name" value="Ribonuclease Z/Hydroxyacylglutathione hydrolase-like"/>
    <property type="match status" value="2"/>
</dbReference>
<dbReference type="InterPro" id="IPR001279">
    <property type="entry name" value="Metallo-B-lactamas"/>
</dbReference>
<gene>
    <name evidence="2" type="ORF">QDX21_11700</name>
</gene>
<organism evidence="2 3">
    <name type="scientific">Auritidibacter ignavus</name>
    <dbReference type="NCBI Taxonomy" id="678932"/>
    <lineage>
        <taxon>Bacteria</taxon>
        <taxon>Bacillati</taxon>
        <taxon>Actinomycetota</taxon>
        <taxon>Actinomycetes</taxon>
        <taxon>Micrococcales</taxon>
        <taxon>Micrococcaceae</taxon>
        <taxon>Auritidibacter</taxon>
    </lineage>
</organism>
<proteinExistence type="predicted"/>
<sequence>MAVVQRTTAHTEVVRSDNASGMTLTGTNTYLIAAPEAQTVVLVDPGEAASQREHLARVRQALHGRSVELIVITHHHPDHTGAVEYFHQQLQAPVTAFSSSWCRHTQPVADGGHITAAGTTVQVLHSPGHTSDSICLVLPEDPAVITGDTVLGAGTTMLDHPDGRLVDYLATMDRLIATAEGLTDHPATTVRGLPAHGDPLSDLAQVARQLSAHRLQRVEQLRQMVDLAAFRGRDIEVADPVVQSLATEVYPDVPPEVRGPAVQTVAATLQYLIDHR</sequence>
<dbReference type="PANTHER" id="PTHR23131:SF0">
    <property type="entry name" value="ENDORIBONUCLEASE LACTB2"/>
    <property type="match status" value="1"/>
</dbReference>
<dbReference type="SUPFAM" id="SSF56281">
    <property type="entry name" value="Metallo-hydrolase/oxidoreductase"/>
    <property type="match status" value="1"/>
</dbReference>
<dbReference type="CDD" id="cd16278">
    <property type="entry name" value="metallo-hydrolase-like_MBL-fold"/>
    <property type="match status" value="1"/>
</dbReference>
<dbReference type="Proteomes" id="UP001224674">
    <property type="component" value="Chromosome"/>
</dbReference>
<evidence type="ECO:0000313" key="3">
    <source>
        <dbReference type="Proteomes" id="UP001224674"/>
    </source>
</evidence>